<comment type="caution">
    <text evidence="2">The sequence shown here is derived from an EMBL/GenBank/DDBJ whole genome shotgun (WGS) entry which is preliminary data.</text>
</comment>
<proteinExistence type="predicted"/>
<evidence type="ECO:0000313" key="2">
    <source>
        <dbReference type="EMBL" id="GBH22679.1"/>
    </source>
</evidence>
<keyword evidence="1" id="KW-0472">Membrane</keyword>
<evidence type="ECO:0000256" key="1">
    <source>
        <dbReference type="SAM" id="Phobius"/>
    </source>
</evidence>
<name>A0A2V0RBD7_9ZZZZ</name>
<reference evidence="2" key="1">
    <citation type="submission" date="2017-04" db="EMBL/GenBank/DDBJ databases">
        <title>Unveiling RNA virosphere associated with marine microorganisms.</title>
        <authorList>
            <person name="Urayama S."/>
            <person name="Takaki Y."/>
            <person name="Nishi S."/>
            <person name="Yoshida Y."/>
            <person name="Deguchi S."/>
            <person name="Takai K."/>
            <person name="Nunoura T."/>
        </authorList>
    </citation>
    <scope>NUCLEOTIDE SEQUENCE</scope>
</reference>
<sequence>MPPKRTSMKSQAEFDIQWQAGEVVLERVKHSCYKTHLMYRQRYLLSRARLMYYDVPIIVLSSVNSVFIAGGSNFLREDIVNITTCMLALTVGIIQALKTFFKVDDNRENCLMTYKDLFRLFCELSIILDQPRITRGVDPQKFMADKNSEYKEIMNRAIVLEDPKSKQNPIYLDLHPFRKPDNNVWFDGSDISPNERQTRIEMNRALTFNDDIPTNIDVGLPLTQGDSYNVTNRDDIDAVYIDTANATGDDVSEIVEA</sequence>
<accession>A0A2V0RBD7</accession>
<feature type="transmembrane region" description="Helical" evidence="1">
    <location>
        <begin position="79"/>
        <end position="97"/>
    </location>
</feature>
<keyword evidence="1" id="KW-1133">Transmembrane helix</keyword>
<dbReference type="EMBL" id="BDQD01000111">
    <property type="protein sequence ID" value="GBH22679.1"/>
    <property type="molecule type" value="Genomic_RNA"/>
</dbReference>
<feature type="transmembrane region" description="Helical" evidence="1">
    <location>
        <begin position="50"/>
        <end position="73"/>
    </location>
</feature>
<organism evidence="2">
    <name type="scientific">viral metagenome</name>
    <dbReference type="NCBI Taxonomy" id="1070528"/>
    <lineage>
        <taxon>unclassified sequences</taxon>
        <taxon>metagenomes</taxon>
        <taxon>organismal metagenomes</taxon>
    </lineage>
</organism>
<dbReference type="AlphaFoldDB" id="A0A2V0RBD7"/>
<keyword evidence="1" id="KW-0812">Transmembrane</keyword>
<protein>
    <submittedName>
        <fullName evidence="2">VP11</fullName>
    </submittedName>
</protein>